<evidence type="ECO:0000313" key="7">
    <source>
        <dbReference type="EMBL" id="MBK7424556.1"/>
    </source>
</evidence>
<evidence type="ECO:0000256" key="1">
    <source>
        <dbReference type="ARBA" id="ARBA00001966"/>
    </source>
</evidence>
<comment type="cofactor">
    <cofactor evidence="1">
        <name>[4Fe-4S] cluster</name>
        <dbReference type="ChEBI" id="CHEBI:49883"/>
    </cofactor>
</comment>
<reference evidence="7" key="1">
    <citation type="submission" date="2020-10" db="EMBL/GenBank/DDBJ databases">
        <title>Connecting structure to function with the recovery of over 1000 high-quality activated sludge metagenome-assembled genomes encoding full-length rRNA genes using long-read sequencing.</title>
        <authorList>
            <person name="Singleton C.M."/>
            <person name="Petriglieri F."/>
            <person name="Kristensen J.M."/>
            <person name="Kirkegaard R.H."/>
            <person name="Michaelsen T.Y."/>
            <person name="Andersen M.H."/>
            <person name="Karst S.M."/>
            <person name="Dueholm M.S."/>
            <person name="Nielsen P.H."/>
            <person name="Albertsen M."/>
        </authorList>
    </citation>
    <scope>NUCLEOTIDE SEQUENCE</scope>
    <source>
        <strain evidence="7">EsbW_18-Q3-R4-48_MAXAC.044</strain>
    </source>
</reference>
<dbReference type="AlphaFoldDB" id="A0A9D7FMJ1"/>
<proteinExistence type="predicted"/>
<dbReference type="GO" id="GO:0046872">
    <property type="term" value="F:metal ion binding"/>
    <property type="evidence" value="ECO:0007669"/>
    <property type="project" value="UniProtKB-KW"/>
</dbReference>
<keyword evidence="5" id="KW-0411">Iron-sulfur</keyword>
<comment type="caution">
    <text evidence="7">The sequence shown here is derived from an EMBL/GenBank/DDBJ whole genome shotgun (WGS) entry which is preliminary data.</text>
</comment>
<dbReference type="PROSITE" id="PS51332">
    <property type="entry name" value="B12_BINDING"/>
    <property type="match status" value="1"/>
</dbReference>
<dbReference type="CDD" id="cd02068">
    <property type="entry name" value="radical_SAM_B12_BD"/>
    <property type="match status" value="1"/>
</dbReference>
<dbReference type="GO" id="GO:0051536">
    <property type="term" value="F:iron-sulfur cluster binding"/>
    <property type="evidence" value="ECO:0007669"/>
    <property type="project" value="UniProtKB-KW"/>
</dbReference>
<sequence>MKVVCVVPPLHFPVNEIGHGYQPPLGLLSVAGPIVDAGFDVELVDADAAHFSNQEVISHLRTLQAQVVLVGHSGSMAANPAALRLIADIKAALPEVTTVYGGVYPTYAWREIMSMEPSVDFIVLGEGEETALALLMTLQGKSNDLDSVKGLVWRSNGEVVINRPRRPIPDLDQFRVAWELADWSLYPGRHLPGRSAIVQFHVGVPIPVRTVVNGCFGSDGGTEASRGLSMNCSICAKNMTCARYGSLTKIGMR</sequence>
<name>A0A9D7FMJ1_9RHOO</name>
<dbReference type="InterPro" id="IPR051198">
    <property type="entry name" value="BchE-like"/>
</dbReference>
<gene>
    <name evidence="7" type="ORF">IPJ48_16555</name>
</gene>
<feature type="domain" description="B12-binding" evidence="6">
    <location>
        <begin position="6"/>
        <end position="145"/>
    </location>
</feature>
<evidence type="ECO:0000256" key="5">
    <source>
        <dbReference type="ARBA" id="ARBA00023014"/>
    </source>
</evidence>
<evidence type="ECO:0000259" key="6">
    <source>
        <dbReference type="PROSITE" id="PS51332"/>
    </source>
</evidence>
<keyword evidence="3" id="KW-0479">Metal-binding</keyword>
<evidence type="ECO:0000313" key="8">
    <source>
        <dbReference type="Proteomes" id="UP000886602"/>
    </source>
</evidence>
<protein>
    <submittedName>
        <fullName evidence="7">Cobalamin-dependent protein</fullName>
    </submittedName>
</protein>
<evidence type="ECO:0000256" key="2">
    <source>
        <dbReference type="ARBA" id="ARBA00022691"/>
    </source>
</evidence>
<dbReference type="Proteomes" id="UP000886602">
    <property type="component" value="Unassembled WGS sequence"/>
</dbReference>
<dbReference type="EMBL" id="JADJNC010000035">
    <property type="protein sequence ID" value="MBK7424556.1"/>
    <property type="molecule type" value="Genomic_DNA"/>
</dbReference>
<dbReference type="Gene3D" id="3.40.50.280">
    <property type="entry name" value="Cobalamin-binding domain"/>
    <property type="match status" value="1"/>
</dbReference>
<keyword evidence="4" id="KW-0408">Iron</keyword>
<dbReference type="GO" id="GO:0005829">
    <property type="term" value="C:cytosol"/>
    <property type="evidence" value="ECO:0007669"/>
    <property type="project" value="TreeGrafter"/>
</dbReference>
<dbReference type="GO" id="GO:0031419">
    <property type="term" value="F:cobalamin binding"/>
    <property type="evidence" value="ECO:0007669"/>
    <property type="project" value="InterPro"/>
</dbReference>
<dbReference type="Pfam" id="PF02310">
    <property type="entry name" value="B12-binding"/>
    <property type="match status" value="1"/>
</dbReference>
<dbReference type="PANTHER" id="PTHR43409">
    <property type="entry name" value="ANAEROBIC MAGNESIUM-PROTOPORPHYRIN IX MONOMETHYL ESTER CYCLASE-RELATED"/>
    <property type="match status" value="1"/>
</dbReference>
<organism evidence="7 8">
    <name type="scientific">Candidatus Propionivibrio dominans</name>
    <dbReference type="NCBI Taxonomy" id="2954373"/>
    <lineage>
        <taxon>Bacteria</taxon>
        <taxon>Pseudomonadati</taxon>
        <taxon>Pseudomonadota</taxon>
        <taxon>Betaproteobacteria</taxon>
        <taxon>Rhodocyclales</taxon>
        <taxon>Rhodocyclaceae</taxon>
        <taxon>Propionivibrio</taxon>
    </lineage>
</organism>
<dbReference type="PANTHER" id="PTHR43409:SF13">
    <property type="entry name" value="ANAEROBIC MAGNESIUM-PROTOPORPHYRIN IX MONOMETHYL ESTER CYCLASE"/>
    <property type="match status" value="1"/>
</dbReference>
<evidence type="ECO:0000256" key="3">
    <source>
        <dbReference type="ARBA" id="ARBA00022723"/>
    </source>
</evidence>
<keyword evidence="2" id="KW-0949">S-adenosyl-L-methionine</keyword>
<accession>A0A9D7FMJ1</accession>
<dbReference type="InterPro" id="IPR006158">
    <property type="entry name" value="Cobalamin-bd"/>
</dbReference>
<evidence type="ECO:0000256" key="4">
    <source>
        <dbReference type="ARBA" id="ARBA00023004"/>
    </source>
</evidence>